<dbReference type="InterPro" id="IPR051200">
    <property type="entry name" value="Host-pathogen_enzymatic-act"/>
</dbReference>
<keyword evidence="3" id="KW-1185">Reference proteome</keyword>
<dbReference type="RefSeq" id="WP_171226795.1">
    <property type="nucleotide sequence ID" value="NZ_CP053085.1"/>
</dbReference>
<keyword evidence="1" id="KW-0732">Signal</keyword>
<reference evidence="2 3" key="1">
    <citation type="submission" date="2020-05" db="EMBL/GenBank/DDBJ databases">
        <title>Complete genome sequence of Gemmatimonas greenlandica TET16.</title>
        <authorList>
            <person name="Zeng Y."/>
        </authorList>
    </citation>
    <scope>NUCLEOTIDE SEQUENCE [LARGE SCALE GENOMIC DNA]</scope>
    <source>
        <strain evidence="2 3">TET16</strain>
    </source>
</reference>
<dbReference type="Proteomes" id="UP000500938">
    <property type="component" value="Chromosome"/>
</dbReference>
<dbReference type="Gene3D" id="2.130.10.10">
    <property type="entry name" value="YVTN repeat-like/Quinoprotein amine dehydrogenase"/>
    <property type="match status" value="2"/>
</dbReference>
<evidence type="ECO:0000313" key="3">
    <source>
        <dbReference type="Proteomes" id="UP000500938"/>
    </source>
</evidence>
<evidence type="ECO:0000313" key="2">
    <source>
        <dbReference type="EMBL" id="QJR37360.1"/>
    </source>
</evidence>
<feature type="signal peptide" evidence="1">
    <location>
        <begin position="1"/>
        <end position="25"/>
    </location>
</feature>
<dbReference type="PANTHER" id="PTHR47197">
    <property type="entry name" value="PROTEIN NIRF"/>
    <property type="match status" value="1"/>
</dbReference>
<proteinExistence type="predicted"/>
<organism evidence="2 3">
    <name type="scientific">Gemmatimonas groenlandica</name>
    <dbReference type="NCBI Taxonomy" id="2732249"/>
    <lineage>
        <taxon>Bacteria</taxon>
        <taxon>Pseudomonadati</taxon>
        <taxon>Gemmatimonadota</taxon>
        <taxon>Gemmatimonadia</taxon>
        <taxon>Gemmatimonadales</taxon>
        <taxon>Gemmatimonadaceae</taxon>
        <taxon>Gemmatimonas</taxon>
    </lineage>
</organism>
<dbReference type="InterPro" id="IPR011048">
    <property type="entry name" value="Haem_d1_sf"/>
</dbReference>
<dbReference type="AlphaFoldDB" id="A0A6M4IRS3"/>
<name>A0A6M4IRS3_9BACT</name>
<protein>
    <submittedName>
        <fullName evidence="2">Uncharacterized protein</fullName>
    </submittedName>
</protein>
<evidence type="ECO:0000256" key="1">
    <source>
        <dbReference type="SAM" id="SignalP"/>
    </source>
</evidence>
<dbReference type="InterPro" id="IPR015943">
    <property type="entry name" value="WD40/YVTN_repeat-like_dom_sf"/>
</dbReference>
<accession>A0A6M4IRS3</accession>
<feature type="chain" id="PRO_5026767502" evidence="1">
    <location>
        <begin position="26"/>
        <end position="382"/>
    </location>
</feature>
<dbReference type="PANTHER" id="PTHR47197:SF3">
    <property type="entry name" value="DIHYDRO-HEME D1 DEHYDROGENASE"/>
    <property type="match status" value="1"/>
</dbReference>
<gene>
    <name evidence="2" type="ORF">HKW67_18525</name>
</gene>
<dbReference type="EMBL" id="CP053085">
    <property type="protein sequence ID" value="QJR37360.1"/>
    <property type="molecule type" value="Genomic_DNA"/>
</dbReference>
<sequence length="382" mass="39567">MRLTFGSLRLAALVAISIAPGTTVAQSPSTDGPYKVLQRARVGGEGGTDYIHANTTDGRLYITRNAVRGAAATDSTPAREAIPGRVTVFDLKTLAPLGEIMNGGGNGAVVDAKSHHGFASSHPDLTMFDTKSMQMLKSIDPNADAPSANPKFSADGIWFDASDDRVYVGSHPTKDLIVLDARSGNVLGKIALGGIPEQTVSDGKGTLYAVLQDSAGSVAVVDQRAMKTTAHYPLGDIGRCNGLALDAKHHILFAACALGRTPGQAPQPVMVILSATDGKILTKLPLAGPSDGAAFNPKTMEAFSSHSNGTLTVVKETSPTTFEVVQNLQTMSGARTLALDTKTGNIYVMSVERGPVPPAPAGGRAVPAPVISGSFTILKIGK</sequence>
<dbReference type="SUPFAM" id="SSF51004">
    <property type="entry name" value="C-terminal (heme d1) domain of cytochrome cd1-nitrite reductase"/>
    <property type="match status" value="1"/>
</dbReference>
<dbReference type="KEGG" id="ggr:HKW67_18525"/>